<keyword evidence="2" id="KW-0238">DNA-binding</keyword>
<dbReference type="GO" id="GO:1901135">
    <property type="term" value="P:carbohydrate derivative metabolic process"/>
    <property type="evidence" value="ECO:0007669"/>
    <property type="project" value="InterPro"/>
</dbReference>
<dbReference type="AlphaFoldDB" id="A0A1C7ECA8"/>
<dbReference type="SUPFAM" id="SSF53697">
    <property type="entry name" value="SIS domain"/>
    <property type="match status" value="1"/>
</dbReference>
<name>A0A1C7ECA8_9BACL</name>
<proteinExistence type="predicted"/>
<protein>
    <submittedName>
        <fullName evidence="6">Transcriptional regulator</fullName>
    </submittedName>
</protein>
<evidence type="ECO:0000313" key="6">
    <source>
        <dbReference type="EMBL" id="ANU21510.1"/>
    </source>
</evidence>
<dbReference type="KEGG" id="ppla:BBI15_15645"/>
<dbReference type="InterPro" id="IPR001347">
    <property type="entry name" value="SIS_dom"/>
</dbReference>
<dbReference type="Gene3D" id="3.40.50.10490">
    <property type="entry name" value="Glucose-6-phosphate isomerase like protein, domain 1"/>
    <property type="match status" value="1"/>
</dbReference>
<feature type="domain" description="HTH rpiR-type" evidence="4">
    <location>
        <begin position="1"/>
        <end position="77"/>
    </location>
</feature>
<dbReference type="STRING" id="1038856.BBI15_15645"/>
<dbReference type="SUPFAM" id="SSF46689">
    <property type="entry name" value="Homeodomain-like"/>
    <property type="match status" value="1"/>
</dbReference>
<dbReference type="Gene3D" id="1.10.10.10">
    <property type="entry name" value="Winged helix-like DNA-binding domain superfamily/Winged helix DNA-binding domain"/>
    <property type="match status" value="1"/>
</dbReference>
<organism evidence="6 7">
    <name type="scientific">Planococcus plakortidis</name>
    <dbReference type="NCBI Taxonomy" id="1038856"/>
    <lineage>
        <taxon>Bacteria</taxon>
        <taxon>Bacillati</taxon>
        <taxon>Bacillota</taxon>
        <taxon>Bacilli</taxon>
        <taxon>Bacillales</taxon>
        <taxon>Caryophanaceae</taxon>
        <taxon>Planococcus</taxon>
    </lineage>
</organism>
<dbReference type="InterPro" id="IPR046348">
    <property type="entry name" value="SIS_dom_sf"/>
</dbReference>
<dbReference type="OrthoDB" id="2930at2"/>
<dbReference type="PROSITE" id="PS51071">
    <property type="entry name" value="HTH_RPIR"/>
    <property type="match status" value="1"/>
</dbReference>
<dbReference type="Pfam" id="PF01380">
    <property type="entry name" value="SIS"/>
    <property type="match status" value="1"/>
</dbReference>
<dbReference type="InterPro" id="IPR047640">
    <property type="entry name" value="RpiR-like"/>
</dbReference>
<dbReference type="PANTHER" id="PTHR30514:SF18">
    <property type="entry name" value="RPIR-FAMILY TRANSCRIPTIONAL REGULATOR"/>
    <property type="match status" value="1"/>
</dbReference>
<dbReference type="InterPro" id="IPR035472">
    <property type="entry name" value="RpiR-like_SIS"/>
</dbReference>
<dbReference type="RefSeq" id="WP_068872408.1">
    <property type="nucleotide sequence ID" value="NZ_CP016539.2"/>
</dbReference>
<dbReference type="Proteomes" id="UP000092650">
    <property type="component" value="Chromosome"/>
</dbReference>
<dbReference type="InterPro" id="IPR036388">
    <property type="entry name" value="WH-like_DNA-bd_sf"/>
</dbReference>
<sequence length="286" mass="32354">MNIKELINSHFNKLSKSQKKVAAHVLDHPRQVALKSAQELGAEIQVSETTVIRFCYSLQLGGYKELQKIIREQLLNQESSLAAYRQSKVELQEGPHFLSQVMEQDRHMIAQTMAGIQEEEYDKAIERLSSAKTIYVLGMRSSFAAASWLSYALTLVRPDVRLIRPESEDVIQTVSGMDEDTVLVVISFHRYLKEPIHIAELAKKQQSFIVGISDSQIAPIHAIADVLFPVYSPNKSTLDATASLFSFMNAVVAGLIVEEKDGFEKRQERYRELNSDFLFTEGTEMK</sequence>
<keyword evidence="7" id="KW-1185">Reference proteome</keyword>
<dbReference type="PANTHER" id="PTHR30514">
    <property type="entry name" value="GLUCOKINASE"/>
    <property type="match status" value="1"/>
</dbReference>
<gene>
    <name evidence="6" type="ORF">BBI15_15645</name>
</gene>
<dbReference type="GO" id="GO:0003677">
    <property type="term" value="F:DNA binding"/>
    <property type="evidence" value="ECO:0007669"/>
    <property type="project" value="UniProtKB-KW"/>
</dbReference>
<reference evidence="6" key="1">
    <citation type="submission" date="2016-10" db="EMBL/GenBank/DDBJ databases">
        <authorList>
            <person name="See-Too W.S."/>
        </authorList>
    </citation>
    <scope>NUCLEOTIDE SEQUENCE [LARGE SCALE GENOMIC DNA]</scope>
    <source>
        <strain evidence="6">DSM 23997</strain>
    </source>
</reference>
<dbReference type="GO" id="GO:0097367">
    <property type="term" value="F:carbohydrate derivative binding"/>
    <property type="evidence" value="ECO:0007669"/>
    <property type="project" value="InterPro"/>
</dbReference>
<evidence type="ECO:0000256" key="2">
    <source>
        <dbReference type="ARBA" id="ARBA00023125"/>
    </source>
</evidence>
<evidence type="ECO:0000313" key="7">
    <source>
        <dbReference type="Proteomes" id="UP000092650"/>
    </source>
</evidence>
<dbReference type="PROSITE" id="PS51464">
    <property type="entry name" value="SIS"/>
    <property type="match status" value="1"/>
</dbReference>
<dbReference type="GO" id="GO:0003700">
    <property type="term" value="F:DNA-binding transcription factor activity"/>
    <property type="evidence" value="ECO:0007669"/>
    <property type="project" value="InterPro"/>
</dbReference>
<evidence type="ECO:0000259" key="4">
    <source>
        <dbReference type="PROSITE" id="PS51071"/>
    </source>
</evidence>
<dbReference type="InterPro" id="IPR009057">
    <property type="entry name" value="Homeodomain-like_sf"/>
</dbReference>
<dbReference type="EMBL" id="CP016539">
    <property type="protein sequence ID" value="ANU21510.1"/>
    <property type="molecule type" value="Genomic_DNA"/>
</dbReference>
<feature type="domain" description="SIS" evidence="5">
    <location>
        <begin position="124"/>
        <end position="261"/>
    </location>
</feature>
<evidence type="ECO:0000259" key="5">
    <source>
        <dbReference type="PROSITE" id="PS51464"/>
    </source>
</evidence>
<dbReference type="Pfam" id="PF01418">
    <property type="entry name" value="HTH_6"/>
    <property type="match status" value="1"/>
</dbReference>
<dbReference type="InterPro" id="IPR000281">
    <property type="entry name" value="HTH_RpiR"/>
</dbReference>
<accession>A0A1C7ECA8</accession>
<evidence type="ECO:0000256" key="1">
    <source>
        <dbReference type="ARBA" id="ARBA00023015"/>
    </source>
</evidence>
<keyword evidence="1" id="KW-0805">Transcription regulation</keyword>
<keyword evidence="3" id="KW-0804">Transcription</keyword>
<dbReference type="CDD" id="cd05013">
    <property type="entry name" value="SIS_RpiR"/>
    <property type="match status" value="1"/>
</dbReference>
<evidence type="ECO:0000256" key="3">
    <source>
        <dbReference type="ARBA" id="ARBA00023163"/>
    </source>
</evidence>